<dbReference type="InterPro" id="IPR008011">
    <property type="entry name" value="Complex1_LYR_dom"/>
</dbReference>
<dbReference type="Pfam" id="PF05347">
    <property type="entry name" value="Complex1_LYR"/>
    <property type="match status" value="1"/>
</dbReference>
<dbReference type="InterPro" id="IPR045297">
    <property type="entry name" value="Complex1_LYR_LYRM4"/>
</dbReference>
<dbReference type="CDD" id="cd20264">
    <property type="entry name" value="Complex1_LYR_LYRM4"/>
    <property type="match status" value="1"/>
</dbReference>
<dbReference type="GO" id="GO:0005739">
    <property type="term" value="C:mitochondrion"/>
    <property type="evidence" value="ECO:0007669"/>
    <property type="project" value="TreeGrafter"/>
</dbReference>
<protein>
    <recommendedName>
        <fullName evidence="2">Complex 1 LYR protein domain-containing protein</fullName>
    </recommendedName>
</protein>
<dbReference type="GO" id="GO:0016226">
    <property type="term" value="P:iron-sulfur cluster assembly"/>
    <property type="evidence" value="ECO:0007669"/>
    <property type="project" value="InterPro"/>
</dbReference>
<evidence type="ECO:0000313" key="4">
    <source>
        <dbReference type="Proteomes" id="UP001497382"/>
    </source>
</evidence>
<dbReference type="GO" id="GO:1990221">
    <property type="term" value="C:L-cysteine desulfurase complex"/>
    <property type="evidence" value="ECO:0007669"/>
    <property type="project" value="TreeGrafter"/>
</dbReference>
<evidence type="ECO:0000313" key="3">
    <source>
        <dbReference type="EMBL" id="CAL1273591.1"/>
    </source>
</evidence>
<dbReference type="EMBL" id="CAXIEN010000068">
    <property type="protein sequence ID" value="CAL1273591.1"/>
    <property type="molecule type" value="Genomic_DNA"/>
</dbReference>
<reference evidence="3 4" key="1">
    <citation type="submission" date="2024-04" db="EMBL/GenBank/DDBJ databases">
        <authorList>
            <person name="Rising A."/>
            <person name="Reimegard J."/>
            <person name="Sonavane S."/>
            <person name="Akerstrom W."/>
            <person name="Nylinder S."/>
            <person name="Hedman E."/>
            <person name="Kallberg Y."/>
        </authorList>
    </citation>
    <scope>NUCLEOTIDE SEQUENCE [LARGE SCALE GENOMIC DNA]</scope>
</reference>
<gene>
    <name evidence="3" type="ORF">LARSCL_LOCUS6982</name>
</gene>
<feature type="domain" description="Complex 1 LYR protein" evidence="2">
    <location>
        <begin position="6"/>
        <end position="63"/>
    </location>
</feature>
<evidence type="ECO:0000256" key="1">
    <source>
        <dbReference type="ARBA" id="ARBA00009508"/>
    </source>
</evidence>
<sequence>MAARSKQVLRLYKDLLREAEKFPSYMYRTYSLRRIKDAFQENKGENNYEKIDDLITYAKANLDIIKRQREIFALVKSSKKSGNSYFFWKKEEKLGKLKS</sequence>
<dbReference type="Proteomes" id="UP001497382">
    <property type="component" value="Unassembled WGS sequence"/>
</dbReference>
<organism evidence="3 4">
    <name type="scientific">Larinioides sclopetarius</name>
    <dbReference type="NCBI Taxonomy" id="280406"/>
    <lineage>
        <taxon>Eukaryota</taxon>
        <taxon>Metazoa</taxon>
        <taxon>Ecdysozoa</taxon>
        <taxon>Arthropoda</taxon>
        <taxon>Chelicerata</taxon>
        <taxon>Arachnida</taxon>
        <taxon>Araneae</taxon>
        <taxon>Araneomorphae</taxon>
        <taxon>Entelegynae</taxon>
        <taxon>Araneoidea</taxon>
        <taxon>Araneidae</taxon>
        <taxon>Larinioides</taxon>
    </lineage>
</organism>
<proteinExistence type="inferred from homology"/>
<dbReference type="PANTHER" id="PTHR13166">
    <property type="entry name" value="PROTEIN C6ORF149"/>
    <property type="match status" value="1"/>
</dbReference>
<comment type="caution">
    <text evidence="3">The sequence shown here is derived from an EMBL/GenBank/DDBJ whole genome shotgun (WGS) entry which is preliminary data.</text>
</comment>
<dbReference type="PANTHER" id="PTHR13166:SF7">
    <property type="entry name" value="LYR MOTIF-CONTAINING PROTEIN 4"/>
    <property type="match status" value="1"/>
</dbReference>
<name>A0AAV1ZQX6_9ARAC</name>
<accession>A0AAV1ZQX6</accession>
<dbReference type="InterPro" id="IPR051522">
    <property type="entry name" value="ISC_assembly_LYR"/>
</dbReference>
<comment type="similarity">
    <text evidence="1">Belongs to the complex I LYR family.</text>
</comment>
<keyword evidence="4" id="KW-1185">Reference proteome</keyword>
<dbReference type="AlphaFoldDB" id="A0AAV1ZQX6"/>
<evidence type="ECO:0000259" key="2">
    <source>
        <dbReference type="Pfam" id="PF05347"/>
    </source>
</evidence>